<dbReference type="Proteomes" id="UP000078542">
    <property type="component" value="Unassembled WGS sequence"/>
</dbReference>
<evidence type="ECO:0000256" key="1">
    <source>
        <dbReference type="SAM" id="MobiDB-lite"/>
    </source>
</evidence>
<protein>
    <submittedName>
        <fullName evidence="2">Uncharacterized protein</fullName>
    </submittedName>
</protein>
<feature type="region of interest" description="Disordered" evidence="1">
    <location>
        <begin position="112"/>
        <end position="135"/>
    </location>
</feature>
<sequence length="334" mass="38300">MYISIFAAQTKIYILLQYAVIELPVHDISKSAVYAVPACTIWLQNIYIKKSTENDKVIRFASICKWPQDESKLKSIREAKEETEKALDISDLSESDKNKSVKRQRILTQRYSPSKIGLSNESNDTDTDDSDDAKLKTPITTNLKISSKKNIQTFFTSDSSSDTNEENIDTHIKQTQKNVNETVTEKVNLAQQGVKRKLMKTTNVQNSENNQDKLMKHGKDDLKSSVYAIMRKVLSNKLAMHFNLKGINREGTTIKKKKFQNSLSHGAIISALKKYRKDTIDRGLQFFYNRETADSHIANWLKDAKKRFEQQELRSKKNQQTSSSESDSKNEENE</sequence>
<comment type="caution">
    <text evidence="2">The sequence shown here is derived from an EMBL/GenBank/DDBJ whole genome shotgun (WGS) entry which is preliminary data.</text>
</comment>
<dbReference type="AlphaFoldDB" id="A0A151K2K8"/>
<organism evidence="2 3">
    <name type="scientific">Cyphomyrmex costatus</name>
    <dbReference type="NCBI Taxonomy" id="456900"/>
    <lineage>
        <taxon>Eukaryota</taxon>
        <taxon>Metazoa</taxon>
        <taxon>Ecdysozoa</taxon>
        <taxon>Arthropoda</taxon>
        <taxon>Hexapoda</taxon>
        <taxon>Insecta</taxon>
        <taxon>Pterygota</taxon>
        <taxon>Neoptera</taxon>
        <taxon>Endopterygota</taxon>
        <taxon>Hymenoptera</taxon>
        <taxon>Apocrita</taxon>
        <taxon>Aculeata</taxon>
        <taxon>Formicoidea</taxon>
        <taxon>Formicidae</taxon>
        <taxon>Myrmicinae</taxon>
        <taxon>Cyphomyrmex</taxon>
    </lineage>
</organism>
<evidence type="ECO:0000313" key="3">
    <source>
        <dbReference type="Proteomes" id="UP000078542"/>
    </source>
</evidence>
<dbReference type="EMBL" id="LKEX01013541">
    <property type="protein sequence ID" value="KYN50231.1"/>
    <property type="molecule type" value="Genomic_DNA"/>
</dbReference>
<proteinExistence type="predicted"/>
<accession>A0A151K2K8</accession>
<reference evidence="2 3" key="1">
    <citation type="submission" date="2016-03" db="EMBL/GenBank/DDBJ databases">
        <title>Cyphomyrmex costatus WGS genome.</title>
        <authorList>
            <person name="Nygaard S."/>
            <person name="Hu H."/>
            <person name="Boomsma J."/>
            <person name="Zhang G."/>
        </authorList>
    </citation>
    <scope>NUCLEOTIDE SEQUENCE [LARGE SCALE GENOMIC DNA]</scope>
    <source>
        <strain evidence="2">MS0001</strain>
        <tissue evidence="2">Whole body</tissue>
    </source>
</reference>
<name>A0A151K2K8_9HYME</name>
<evidence type="ECO:0000313" key="2">
    <source>
        <dbReference type="EMBL" id="KYN50231.1"/>
    </source>
</evidence>
<keyword evidence="3" id="KW-1185">Reference proteome</keyword>
<gene>
    <name evidence="2" type="ORF">ALC62_04462</name>
</gene>
<feature type="region of interest" description="Disordered" evidence="1">
    <location>
        <begin position="309"/>
        <end position="334"/>
    </location>
</feature>